<dbReference type="PANTHER" id="PTHR35526">
    <property type="entry name" value="ANTI-SIGMA-F FACTOR RSBW-RELATED"/>
    <property type="match status" value="1"/>
</dbReference>
<evidence type="ECO:0000313" key="3">
    <source>
        <dbReference type="Proteomes" id="UP001501822"/>
    </source>
</evidence>
<dbReference type="RefSeq" id="WP_252802908.1">
    <property type="nucleotide sequence ID" value="NZ_BAAABM010000016.1"/>
</dbReference>
<dbReference type="Proteomes" id="UP001501822">
    <property type="component" value="Unassembled WGS sequence"/>
</dbReference>
<gene>
    <name evidence="2" type="ORF">GCM10010151_26050</name>
</gene>
<dbReference type="EMBL" id="BAAABM010000016">
    <property type="protein sequence ID" value="GAA0335165.1"/>
    <property type="molecule type" value="Genomic_DNA"/>
</dbReference>
<feature type="region of interest" description="Disordered" evidence="1">
    <location>
        <begin position="1"/>
        <end position="35"/>
    </location>
</feature>
<proteinExistence type="predicted"/>
<dbReference type="InterPro" id="IPR050267">
    <property type="entry name" value="Anti-sigma-factor_SerPK"/>
</dbReference>
<comment type="caution">
    <text evidence="2">The sequence shown here is derived from an EMBL/GenBank/DDBJ whole genome shotgun (WGS) entry which is preliminary data.</text>
</comment>
<sequence>MTAARNAGLGRRKPTMHPCRGFDHVTPEPAAPELSTAPNAFGRPDWLSLHVQDVSAPIARRFAEGIAAEHGADRCTIGLVTSELVTNALRAAQKLVEDGMVPPWTYPDRPVRIGVLAAPRWMRLSIIDPDPRPIDPCAVPNNGWGLGIVDTLSAARWTTYETDGKTVHVVIPAPGVELTSAELSALTARSLACTAIRGQHTPGITRPASSGGSAKVGPDLARELVDLLFGSPQSRLGLGGPLGRAALPPGRLTVRPGPHLRAGEQSHHTHSSGCARAARRSPVFSGSFRSRVT</sequence>
<evidence type="ECO:0008006" key="4">
    <source>
        <dbReference type="Google" id="ProtNLM"/>
    </source>
</evidence>
<accession>A0ABP3G405</accession>
<evidence type="ECO:0000313" key="2">
    <source>
        <dbReference type="EMBL" id="GAA0335165.1"/>
    </source>
</evidence>
<dbReference type="PANTHER" id="PTHR35526:SF3">
    <property type="entry name" value="ANTI-SIGMA-F FACTOR RSBW"/>
    <property type="match status" value="1"/>
</dbReference>
<dbReference type="InterPro" id="IPR036890">
    <property type="entry name" value="HATPase_C_sf"/>
</dbReference>
<evidence type="ECO:0000256" key="1">
    <source>
        <dbReference type="SAM" id="MobiDB-lite"/>
    </source>
</evidence>
<organism evidence="2 3">
    <name type="scientific">Actinoallomurus spadix</name>
    <dbReference type="NCBI Taxonomy" id="79912"/>
    <lineage>
        <taxon>Bacteria</taxon>
        <taxon>Bacillati</taxon>
        <taxon>Actinomycetota</taxon>
        <taxon>Actinomycetes</taxon>
        <taxon>Streptosporangiales</taxon>
        <taxon>Thermomonosporaceae</taxon>
        <taxon>Actinoallomurus</taxon>
    </lineage>
</organism>
<feature type="region of interest" description="Disordered" evidence="1">
    <location>
        <begin position="261"/>
        <end position="293"/>
    </location>
</feature>
<reference evidence="3" key="1">
    <citation type="journal article" date="2019" name="Int. J. Syst. Evol. Microbiol.">
        <title>The Global Catalogue of Microorganisms (GCM) 10K type strain sequencing project: providing services to taxonomists for standard genome sequencing and annotation.</title>
        <authorList>
            <consortium name="The Broad Institute Genomics Platform"/>
            <consortium name="The Broad Institute Genome Sequencing Center for Infectious Disease"/>
            <person name="Wu L."/>
            <person name="Ma J."/>
        </authorList>
    </citation>
    <scope>NUCLEOTIDE SEQUENCE [LARGE SCALE GENOMIC DNA]</scope>
    <source>
        <strain evidence="3">JCM 3146</strain>
    </source>
</reference>
<keyword evidence="3" id="KW-1185">Reference proteome</keyword>
<protein>
    <recommendedName>
        <fullName evidence="4">Histidine kinase/HSP90-like ATPase domain-containing protein</fullName>
    </recommendedName>
</protein>
<dbReference type="SUPFAM" id="SSF55874">
    <property type="entry name" value="ATPase domain of HSP90 chaperone/DNA topoisomerase II/histidine kinase"/>
    <property type="match status" value="1"/>
</dbReference>
<name>A0ABP3G405_9ACTN</name>
<dbReference type="Gene3D" id="3.30.565.10">
    <property type="entry name" value="Histidine kinase-like ATPase, C-terminal domain"/>
    <property type="match status" value="1"/>
</dbReference>
<dbReference type="CDD" id="cd16936">
    <property type="entry name" value="HATPase_RsbW-like"/>
    <property type="match status" value="1"/>
</dbReference>